<sequence length="132" mass="15243">MWIACWKKEWYISNIGKVSLFVRLHERQNVYTEPGLCLIALLVHRRRLNWEVRLQHTMILFVPIHEFVSIVKFAVIGVRGASTLSAYSGTISYMNMVPNVGGDRHECMQKESKSKSCNLRVRSCLQLAIYTA</sequence>
<dbReference type="AlphaFoldDB" id="A0ABD3PAU4"/>
<organism evidence="1 2">
    <name type="scientific">Stephanodiscus triporus</name>
    <dbReference type="NCBI Taxonomy" id="2934178"/>
    <lineage>
        <taxon>Eukaryota</taxon>
        <taxon>Sar</taxon>
        <taxon>Stramenopiles</taxon>
        <taxon>Ochrophyta</taxon>
        <taxon>Bacillariophyta</taxon>
        <taxon>Coscinodiscophyceae</taxon>
        <taxon>Thalassiosirophycidae</taxon>
        <taxon>Stephanodiscales</taxon>
        <taxon>Stephanodiscaceae</taxon>
        <taxon>Stephanodiscus</taxon>
    </lineage>
</organism>
<comment type="caution">
    <text evidence="1">The sequence shown here is derived from an EMBL/GenBank/DDBJ whole genome shotgun (WGS) entry which is preliminary data.</text>
</comment>
<protein>
    <submittedName>
        <fullName evidence="1">Uncharacterized protein</fullName>
    </submittedName>
</protein>
<name>A0ABD3PAU4_9STRA</name>
<evidence type="ECO:0000313" key="2">
    <source>
        <dbReference type="Proteomes" id="UP001530315"/>
    </source>
</evidence>
<dbReference type="Proteomes" id="UP001530315">
    <property type="component" value="Unassembled WGS sequence"/>
</dbReference>
<proteinExistence type="predicted"/>
<evidence type="ECO:0000313" key="1">
    <source>
        <dbReference type="EMBL" id="KAL3784829.1"/>
    </source>
</evidence>
<reference evidence="1 2" key="1">
    <citation type="submission" date="2024-10" db="EMBL/GenBank/DDBJ databases">
        <title>Updated reference genomes for cyclostephanoid diatoms.</title>
        <authorList>
            <person name="Roberts W.R."/>
            <person name="Alverson A.J."/>
        </authorList>
    </citation>
    <scope>NUCLEOTIDE SEQUENCE [LARGE SCALE GENOMIC DNA]</scope>
    <source>
        <strain evidence="1 2">AJA276-08</strain>
    </source>
</reference>
<dbReference type="EMBL" id="JALLAZ020000914">
    <property type="protein sequence ID" value="KAL3784829.1"/>
    <property type="molecule type" value="Genomic_DNA"/>
</dbReference>
<accession>A0ABD3PAU4</accession>
<keyword evidence="2" id="KW-1185">Reference proteome</keyword>
<gene>
    <name evidence="1" type="ORF">ACHAW5_009048</name>
</gene>